<accession>A0A9W9ZTR2</accession>
<dbReference type="AlphaFoldDB" id="A0A9W9ZTR2"/>
<feature type="coiled-coil region" evidence="1">
    <location>
        <begin position="101"/>
        <end position="165"/>
    </location>
</feature>
<reference evidence="3" key="1">
    <citation type="submission" date="2023-01" db="EMBL/GenBank/DDBJ databases">
        <title>Genome assembly of the deep-sea coral Lophelia pertusa.</title>
        <authorList>
            <person name="Herrera S."/>
            <person name="Cordes E."/>
        </authorList>
    </citation>
    <scope>NUCLEOTIDE SEQUENCE</scope>
    <source>
        <strain evidence="3">USNM1676648</strain>
        <tissue evidence="3">Polyp</tissue>
    </source>
</reference>
<dbReference type="Gene3D" id="1.20.120.20">
    <property type="entry name" value="Apolipoprotein"/>
    <property type="match status" value="1"/>
</dbReference>
<comment type="caution">
    <text evidence="3">The sequence shown here is derived from an EMBL/GenBank/DDBJ whole genome shotgun (WGS) entry which is preliminary data.</text>
</comment>
<sequence>MKFAVAIFLACVAIPQACGFSFPSFENITTNEALEHIREAGKQIIEKASRQVEKIRENVQMRNISLQELQPTEKMRGMLREFKERVGEQQKTWEEHKGKMKEIWKEMKQKAGEQKEELKKKWKENTESLRSQTEEKWLKFKNLAMEQLEEAKLRINELKENLTAKIPENPLKAMKKLRLSVKEITQALKEVFNMKLRELKKRRT</sequence>
<evidence type="ECO:0000313" key="3">
    <source>
        <dbReference type="EMBL" id="KAJ7387681.1"/>
    </source>
</evidence>
<feature type="signal peptide" evidence="2">
    <location>
        <begin position="1"/>
        <end position="19"/>
    </location>
</feature>
<dbReference type="EMBL" id="MU825873">
    <property type="protein sequence ID" value="KAJ7387681.1"/>
    <property type="molecule type" value="Genomic_DNA"/>
</dbReference>
<protein>
    <submittedName>
        <fullName evidence="3">Uncharacterized protein</fullName>
    </submittedName>
</protein>
<name>A0A9W9ZTR2_9CNID</name>
<evidence type="ECO:0000256" key="1">
    <source>
        <dbReference type="SAM" id="Coils"/>
    </source>
</evidence>
<gene>
    <name evidence="3" type="ORF">OS493_001019</name>
</gene>
<organism evidence="3 4">
    <name type="scientific">Desmophyllum pertusum</name>
    <dbReference type="NCBI Taxonomy" id="174260"/>
    <lineage>
        <taxon>Eukaryota</taxon>
        <taxon>Metazoa</taxon>
        <taxon>Cnidaria</taxon>
        <taxon>Anthozoa</taxon>
        <taxon>Hexacorallia</taxon>
        <taxon>Scleractinia</taxon>
        <taxon>Caryophylliina</taxon>
        <taxon>Caryophylliidae</taxon>
        <taxon>Desmophyllum</taxon>
    </lineage>
</organism>
<keyword evidence="4" id="KW-1185">Reference proteome</keyword>
<evidence type="ECO:0000256" key="2">
    <source>
        <dbReference type="SAM" id="SignalP"/>
    </source>
</evidence>
<keyword evidence="2" id="KW-0732">Signal</keyword>
<dbReference type="Proteomes" id="UP001163046">
    <property type="component" value="Unassembled WGS sequence"/>
</dbReference>
<proteinExistence type="predicted"/>
<dbReference type="OrthoDB" id="10602142at2759"/>
<feature type="chain" id="PRO_5040824784" evidence="2">
    <location>
        <begin position="20"/>
        <end position="204"/>
    </location>
</feature>
<keyword evidence="1" id="KW-0175">Coiled coil</keyword>
<evidence type="ECO:0000313" key="4">
    <source>
        <dbReference type="Proteomes" id="UP001163046"/>
    </source>
</evidence>